<name>A0A7R9H8P8_TIMCR</name>
<feature type="coiled-coil region" evidence="1">
    <location>
        <begin position="12"/>
        <end position="89"/>
    </location>
</feature>
<keyword evidence="1" id="KW-0175">Coiled coil</keyword>
<reference evidence="4" key="1">
    <citation type="submission" date="2020-11" db="EMBL/GenBank/DDBJ databases">
        <authorList>
            <person name="Tran Van P."/>
        </authorList>
    </citation>
    <scope>NUCLEOTIDE SEQUENCE</scope>
</reference>
<gene>
    <name evidence="4" type="ORF">TCEB3V08_LOCUS10413</name>
</gene>
<sequence>MLFLEVVGSKDAKRLERREEEWRRRLTQRDEEWGRRLDKKEEEFQKQLQEQKEEWKTTLDVLEREKSVLEEEKLEIVKQKLALEEALRASDGWSRSVKHVYLAFSEYKKKVFQYQEDLDQLEGFQTQEMAKIKHLSSPPDDLLRQTDGDEARPSAHHYALFLNLLVKEQEVAERVNTLKESSSQIEQLKSEVNRLRRYEEEYSNLQEDMETLRHSSGRERSQLASTLAQSEEEVRHLRDRVAVLERRTSGECAGLGAQLTVDERVQSLLGERTLLERRLEEAHLHLTDIKGSWSEKISQLETQVGRLSRQAGEEGVERRRAEGERSALLERVKALEVIVERGRSAARDKEELLLRVRAERDALADELKEVRGTHDAQMEELQRQIFTEEVSFPLVACCQVKRDSVVMGWSPRSYVHLSLSLSVHAQLSLTSSAPVCSSCTSLLRSSTGWGLSRHLQELNKDMKVRTREQEEDDIQENKSKDTGEGEDGEKEEGKEGEEEKSKDDTKEGEAETGGDTQGHGPGQSLRHRIPKYSADVPVGKSLLKKIAGVTCRLCHRFFQNDEDALTHCRTLGHYNNFIALLKTQARALEAKDRREALKRKEEEAAAGTVSTALYYECTIRQCANTR</sequence>
<dbReference type="InterPro" id="IPR013087">
    <property type="entry name" value="Znf_C2H2_type"/>
</dbReference>
<evidence type="ECO:0000313" key="4">
    <source>
        <dbReference type="EMBL" id="CAD7410276.1"/>
    </source>
</evidence>
<dbReference type="AlphaFoldDB" id="A0A7R9H8P8"/>
<protein>
    <recommendedName>
        <fullName evidence="3">C2H2-type domain-containing protein</fullName>
    </recommendedName>
</protein>
<dbReference type="EMBL" id="OC321578">
    <property type="protein sequence ID" value="CAD7410276.1"/>
    <property type="molecule type" value="Genomic_DNA"/>
</dbReference>
<accession>A0A7R9H8P8</accession>
<dbReference type="PROSITE" id="PS00028">
    <property type="entry name" value="ZINC_FINGER_C2H2_1"/>
    <property type="match status" value="1"/>
</dbReference>
<feature type="domain" description="C2H2-type" evidence="3">
    <location>
        <begin position="551"/>
        <end position="573"/>
    </location>
</feature>
<feature type="region of interest" description="Disordered" evidence="2">
    <location>
        <begin position="463"/>
        <end position="528"/>
    </location>
</feature>
<proteinExistence type="predicted"/>
<feature type="coiled-coil region" evidence="1">
    <location>
        <begin position="346"/>
        <end position="384"/>
    </location>
</feature>
<feature type="compositionally biased region" description="Basic and acidic residues" evidence="2">
    <location>
        <begin position="491"/>
        <end position="509"/>
    </location>
</feature>
<evidence type="ECO:0000256" key="1">
    <source>
        <dbReference type="SAM" id="Coils"/>
    </source>
</evidence>
<evidence type="ECO:0000259" key="3">
    <source>
        <dbReference type="PROSITE" id="PS00028"/>
    </source>
</evidence>
<evidence type="ECO:0000256" key="2">
    <source>
        <dbReference type="SAM" id="MobiDB-lite"/>
    </source>
</evidence>
<feature type="coiled-coil region" evidence="1">
    <location>
        <begin position="178"/>
        <end position="247"/>
    </location>
</feature>
<organism evidence="4">
    <name type="scientific">Timema cristinae</name>
    <name type="common">Walking stick</name>
    <dbReference type="NCBI Taxonomy" id="61476"/>
    <lineage>
        <taxon>Eukaryota</taxon>
        <taxon>Metazoa</taxon>
        <taxon>Ecdysozoa</taxon>
        <taxon>Arthropoda</taxon>
        <taxon>Hexapoda</taxon>
        <taxon>Insecta</taxon>
        <taxon>Pterygota</taxon>
        <taxon>Neoptera</taxon>
        <taxon>Polyneoptera</taxon>
        <taxon>Phasmatodea</taxon>
        <taxon>Timematodea</taxon>
        <taxon>Timematoidea</taxon>
        <taxon>Timematidae</taxon>
        <taxon>Timema</taxon>
    </lineage>
</organism>